<evidence type="ECO:0000256" key="1">
    <source>
        <dbReference type="SAM" id="Coils"/>
    </source>
</evidence>
<evidence type="ECO:0000313" key="5">
    <source>
        <dbReference type="Proteomes" id="UP001156102"/>
    </source>
</evidence>
<dbReference type="AlphaFoldDB" id="A0AA41X6Q0"/>
<accession>A0AA41X6Q0</accession>
<organism evidence="4 5">
    <name type="scientific">Ectobacillus ponti</name>
    <dbReference type="NCBI Taxonomy" id="2961894"/>
    <lineage>
        <taxon>Bacteria</taxon>
        <taxon>Bacillati</taxon>
        <taxon>Bacillota</taxon>
        <taxon>Bacilli</taxon>
        <taxon>Bacillales</taxon>
        <taxon>Bacillaceae</taxon>
        <taxon>Ectobacillus</taxon>
    </lineage>
</organism>
<gene>
    <name evidence="4" type="ORF">NK662_14445</name>
</gene>
<keyword evidence="3" id="KW-0812">Transmembrane</keyword>
<feature type="coiled-coil region" evidence="1">
    <location>
        <begin position="8"/>
        <end position="42"/>
    </location>
</feature>
<feature type="region of interest" description="Disordered" evidence="2">
    <location>
        <begin position="331"/>
        <end position="352"/>
    </location>
</feature>
<comment type="caution">
    <text evidence="4">The sequence shown here is derived from an EMBL/GenBank/DDBJ whole genome shotgun (WGS) entry which is preliminary data.</text>
</comment>
<evidence type="ECO:0000256" key="3">
    <source>
        <dbReference type="SAM" id="Phobius"/>
    </source>
</evidence>
<evidence type="ECO:0008006" key="6">
    <source>
        <dbReference type="Google" id="ProtNLM"/>
    </source>
</evidence>
<reference evidence="4" key="1">
    <citation type="submission" date="2022-07" db="EMBL/GenBank/DDBJ databases">
        <authorList>
            <person name="Li W.-J."/>
            <person name="Deng Q.-Q."/>
        </authorList>
    </citation>
    <scope>NUCLEOTIDE SEQUENCE</scope>
    <source>
        <strain evidence="4">SYSU M60031</strain>
    </source>
</reference>
<evidence type="ECO:0000256" key="2">
    <source>
        <dbReference type="SAM" id="MobiDB-lite"/>
    </source>
</evidence>
<keyword evidence="3" id="KW-1133">Transmembrane helix</keyword>
<dbReference type="Proteomes" id="UP001156102">
    <property type="component" value="Unassembled WGS sequence"/>
</dbReference>
<name>A0AA41X6Q0_9BACI</name>
<evidence type="ECO:0000313" key="4">
    <source>
        <dbReference type="EMBL" id="MCP8969727.1"/>
    </source>
</evidence>
<feature type="transmembrane region" description="Helical" evidence="3">
    <location>
        <begin position="613"/>
        <end position="633"/>
    </location>
</feature>
<dbReference type="EMBL" id="JANCLT010000007">
    <property type="protein sequence ID" value="MCP8969727.1"/>
    <property type="molecule type" value="Genomic_DNA"/>
</dbReference>
<keyword evidence="5" id="KW-1185">Reference proteome</keyword>
<feature type="transmembrane region" description="Helical" evidence="3">
    <location>
        <begin position="399"/>
        <end position="421"/>
    </location>
</feature>
<keyword evidence="1" id="KW-0175">Coiled coil</keyword>
<feature type="transmembrane region" description="Helical" evidence="3">
    <location>
        <begin position="573"/>
        <end position="593"/>
    </location>
</feature>
<sequence length="790" mass="84560">MAVIRNLIVRAGADFSELQQQMQRAQAKIKNFKENINSSMSSIKSALVAVGTTLFMSDAIQDAAKFEAQMGTLSESLGSSMNDFVKWQNTVGASLGYSKLQSAELANTLSLNFKQFATSQQDLLDKTTKMMETAALISTKRGMAMTEVSDRIRSAMNQEADGADELGVNVRVAAITQSNAYKQMANGTPWDELSTNMQKAILYHHILESVSQNLGSTMQDNTAMRMSAFTASLYDVRLALGQAFLPILNVVLPVLTSFMRGIEMALQYVAAFSSALFGKATSGQKAQAAATNQQAAAMNKLGDSIANTGKKSKKAAADAKGSVASFDEVHQLEDPKKGAAEDDPGAGGGGVGAGGMAGASPVNFETNAPEIGQKVQDFANRVKGIMSDIGAFMSKNKDIITSAIAGIAAGFATFAILSNWTEIVGGLTIAWEALTAALAGIAWPIVAIAALVALFVGNLVYLWRTNEKFRDSVLEVWNKISSFVKGVVSDMWNSVMATWNKYGPDIVNGIGDAMKSIQDLIVNLWENFLKPIMENGLEVLKDLWNNHLKALVDRVLDFVGKLITAALDIYNKFIMPIVNFLVGVLGPIFAAVFSGLMRALGGFLGDVFDFASGLFRILGGIVDFIAGVFTGNWSRAWNGVKDIFGGIFDSLYALVKRPLNWIISMINDVIGGLNSLSIDVPDWVPGVGGQKWGVHIPRIPALAKGGITSGPTLALIGDNPGGEEVVSPLDKLTGIVTNAMMTALSFNQPRSNVSGDIILNVDGKQFARIVKPYLDLENKRVGANVRLQSL</sequence>
<feature type="transmembrane region" description="Helical" evidence="3">
    <location>
        <begin position="441"/>
        <end position="463"/>
    </location>
</feature>
<protein>
    <recommendedName>
        <fullName evidence="6">Phage tail protein</fullName>
    </recommendedName>
</protein>
<proteinExistence type="predicted"/>
<dbReference type="RefSeq" id="WP_254759648.1">
    <property type="nucleotide sequence ID" value="NZ_JANCLT010000007.1"/>
</dbReference>
<feature type="compositionally biased region" description="Basic and acidic residues" evidence="2">
    <location>
        <begin position="331"/>
        <end position="340"/>
    </location>
</feature>
<keyword evidence="3" id="KW-0472">Membrane</keyword>